<dbReference type="AlphaFoldDB" id="A0A2C9D988"/>
<sequence length="611" mass="64234">MRDLPFTLPALREAYAAGASPKDVIAEVYRRIANVNDPGIFIHLRDEAEAESEAESLGAFDPAKPLWGIPFAVKDNIDVAGMPTTAACPDFSYDPEADAFVVARLRAAGAIVIGKTNLDQFAAGLVGVRSPYPIPKNALDPAIVPGGSSSGSGVVVAHGIVPFSLGTDTAGSGRVPAALNNIVGLKPSLGAFSATGVVPACRSLDTISVFAMTVDDAYAVFELATAYDPADAWSRKIPAPPLSPVPPALRIGIPDAASIEFCGDDVQKASFDATVARLKDMGAAIVPVDFTPLYAVARMLYEGAWVAERHAVIEDRLRDKPETVHPVTRTIVEKALPLTATDAFRGIYRLKDLIRQAEPALASVDLLCVPTMPTFYTVADLEADPIGPNSRLGTYTNFVNLMDMCGIAVPVAARSDSRPGSVTLLAPKGRDSLVASLARNLEVVAGRTLGATTWPSPALSQAPNAVSVRDDEIAIAVCGAHMSGMPLNPGFVDFGARFLGAASTAPVYRLFALSKLSPERPGLVQVGKDKGAAIDLELWSLPRARFADFLLTIAPPLGIGSVLLADGTAVPGFLCEAIAGDETSDITHYGGWRPYVQSLERSQERAVAVKA</sequence>
<dbReference type="EMBL" id="LT960614">
    <property type="protein sequence ID" value="SON56882.1"/>
    <property type="molecule type" value="Genomic_DNA"/>
</dbReference>
<reference evidence="4" key="1">
    <citation type="submission" date="2017-09" db="EMBL/GenBank/DDBJ databases">
        <title>Genome sequence of Nannocystis excedens DSM 71.</title>
        <authorList>
            <person name="Blom J."/>
        </authorList>
    </citation>
    <scope>NUCLEOTIDE SEQUENCE [LARGE SCALE GENOMIC DNA]</scope>
    <source>
        <strain evidence="4">type strain: E19</strain>
    </source>
</reference>
<dbReference type="NCBIfam" id="TIGR02713">
    <property type="entry name" value="allophanate_hyd"/>
    <property type="match status" value="1"/>
</dbReference>
<protein>
    <submittedName>
        <fullName evidence="3">Allophanate hydrolase</fullName>
        <ecNumber evidence="3">3.5.1.54</ecNumber>
    </submittedName>
</protein>
<dbReference type="Proteomes" id="UP000223606">
    <property type="component" value="Chromosome 1"/>
</dbReference>
<dbReference type="InterPro" id="IPR014085">
    <property type="entry name" value="Allophanate_hydrolase"/>
</dbReference>
<dbReference type="RefSeq" id="WP_099557212.1">
    <property type="nucleotide sequence ID" value="NZ_LT960614.1"/>
</dbReference>
<dbReference type="InterPro" id="IPR000120">
    <property type="entry name" value="Amidase"/>
</dbReference>
<dbReference type="NCBIfam" id="NF006043">
    <property type="entry name" value="PRK08186.1"/>
    <property type="match status" value="1"/>
</dbReference>
<dbReference type="SUPFAM" id="SSF75304">
    <property type="entry name" value="Amidase signature (AS) enzymes"/>
    <property type="match status" value="1"/>
</dbReference>
<name>A0A2C9D988_9HYPH</name>
<dbReference type="Gene3D" id="3.10.490.10">
    <property type="entry name" value="Gamma-glutamyl cyclotransferase-like"/>
    <property type="match status" value="1"/>
</dbReference>
<keyword evidence="3" id="KW-0378">Hydrolase</keyword>
<keyword evidence="4" id="KW-1185">Reference proteome</keyword>
<evidence type="ECO:0000313" key="4">
    <source>
        <dbReference type="Proteomes" id="UP000223606"/>
    </source>
</evidence>
<gene>
    <name evidence="3" type="primary">atzF_1</name>
    <name evidence="3" type="ORF">HDIA_3341</name>
</gene>
<proteinExistence type="predicted"/>
<evidence type="ECO:0000259" key="1">
    <source>
        <dbReference type="Pfam" id="PF01425"/>
    </source>
</evidence>
<dbReference type="PANTHER" id="PTHR11895:SF169">
    <property type="entry name" value="GLUTAMYL-TRNA(GLN) AMIDOTRANSFERASE"/>
    <property type="match status" value="1"/>
</dbReference>
<dbReference type="KEGG" id="hdi:HDIA_3341"/>
<dbReference type="OrthoDB" id="9811471at2"/>
<dbReference type="InterPro" id="IPR036928">
    <property type="entry name" value="AS_sf"/>
</dbReference>
<evidence type="ECO:0000313" key="3">
    <source>
        <dbReference type="EMBL" id="SON56882.1"/>
    </source>
</evidence>
<evidence type="ECO:0000259" key="2">
    <source>
        <dbReference type="Pfam" id="PF21986"/>
    </source>
</evidence>
<dbReference type="Pfam" id="PF21986">
    <property type="entry name" value="AH_C"/>
    <property type="match status" value="1"/>
</dbReference>
<dbReference type="EC" id="3.5.1.54" evidence="3"/>
<dbReference type="GO" id="GO:0004039">
    <property type="term" value="F:allophanate hydrolase activity"/>
    <property type="evidence" value="ECO:0007669"/>
    <property type="project" value="UniProtKB-EC"/>
</dbReference>
<feature type="domain" description="Amidase" evidence="1">
    <location>
        <begin position="23"/>
        <end position="434"/>
    </location>
</feature>
<dbReference type="Gene3D" id="1.20.58.1700">
    <property type="match status" value="1"/>
</dbReference>
<feature type="domain" description="Allophanate hydrolase C-terminal" evidence="2">
    <location>
        <begin position="474"/>
        <end position="597"/>
    </location>
</feature>
<dbReference type="InterPro" id="IPR053844">
    <property type="entry name" value="AH_C"/>
</dbReference>
<dbReference type="Pfam" id="PF01425">
    <property type="entry name" value="Amidase"/>
    <property type="match status" value="1"/>
</dbReference>
<accession>A0A2C9D988</accession>
<dbReference type="Gene3D" id="3.90.1300.10">
    <property type="entry name" value="Amidase signature (AS) domain"/>
    <property type="match status" value="1"/>
</dbReference>
<dbReference type="InterPro" id="IPR023631">
    <property type="entry name" value="Amidase_dom"/>
</dbReference>
<organism evidence="3 4">
    <name type="scientific">Hartmannibacter diazotrophicus</name>
    <dbReference type="NCBI Taxonomy" id="1482074"/>
    <lineage>
        <taxon>Bacteria</taxon>
        <taxon>Pseudomonadati</taxon>
        <taxon>Pseudomonadota</taxon>
        <taxon>Alphaproteobacteria</taxon>
        <taxon>Hyphomicrobiales</taxon>
        <taxon>Pleomorphomonadaceae</taxon>
        <taxon>Hartmannibacter</taxon>
    </lineage>
</organism>
<dbReference type="PANTHER" id="PTHR11895">
    <property type="entry name" value="TRANSAMIDASE"/>
    <property type="match status" value="1"/>
</dbReference>